<keyword evidence="3 9" id="KW-0813">Transport</keyword>
<dbReference type="GO" id="GO:0005886">
    <property type="term" value="C:plasma membrane"/>
    <property type="evidence" value="ECO:0007669"/>
    <property type="project" value="UniProtKB-SubCell"/>
</dbReference>
<dbReference type="EMBL" id="BSPO01000002">
    <property type="protein sequence ID" value="GLS83017.1"/>
    <property type="molecule type" value="Genomic_DNA"/>
</dbReference>
<dbReference type="InterPro" id="IPR050739">
    <property type="entry name" value="MFP"/>
</dbReference>
<dbReference type="Gene3D" id="2.40.50.100">
    <property type="match status" value="1"/>
</dbReference>
<dbReference type="Pfam" id="PF26002">
    <property type="entry name" value="Beta-barrel_AprE"/>
    <property type="match status" value="1"/>
</dbReference>
<dbReference type="InterPro" id="IPR006144">
    <property type="entry name" value="Secretion_HlyD_CS"/>
</dbReference>
<keyword evidence="6" id="KW-0812">Transmembrane</keyword>
<keyword evidence="14" id="KW-1185">Reference proteome</keyword>
<dbReference type="Proteomes" id="UP001157439">
    <property type="component" value="Unassembled WGS sequence"/>
</dbReference>
<dbReference type="NCBIfam" id="TIGR01843">
    <property type="entry name" value="type_I_hlyD"/>
    <property type="match status" value="1"/>
</dbReference>
<evidence type="ECO:0000256" key="8">
    <source>
        <dbReference type="ARBA" id="ARBA00023136"/>
    </source>
</evidence>
<dbReference type="PROSITE" id="PS00543">
    <property type="entry name" value="HLYD_FAMILY"/>
    <property type="match status" value="1"/>
</dbReference>
<dbReference type="PRINTS" id="PR01490">
    <property type="entry name" value="RTXTOXIND"/>
</dbReference>
<reference evidence="13 14" key="1">
    <citation type="journal article" date="2014" name="Int. J. Syst. Evol. Microbiol.">
        <title>Complete genome sequence of Corynebacterium casei LMG S-19264T (=DSM 44701T), isolated from a smear-ripened cheese.</title>
        <authorList>
            <consortium name="US DOE Joint Genome Institute (JGI-PGF)"/>
            <person name="Walter F."/>
            <person name="Albersmeier A."/>
            <person name="Kalinowski J."/>
            <person name="Ruckert C."/>
        </authorList>
    </citation>
    <scope>NUCLEOTIDE SEQUENCE [LARGE SCALE GENOMIC DNA]</scope>
    <source>
        <strain evidence="13 14">NBRC 112785</strain>
    </source>
</reference>
<dbReference type="RefSeq" id="WP_095499953.1">
    <property type="nucleotide sequence ID" value="NZ_BSPO01000002.1"/>
</dbReference>
<comment type="subcellular location">
    <subcellularLocation>
        <location evidence="1 9">Cell inner membrane</location>
        <topology evidence="1 9">Single-pass membrane protein</topology>
    </subcellularLocation>
</comment>
<feature type="coiled-coil region" evidence="10">
    <location>
        <begin position="225"/>
        <end position="274"/>
    </location>
</feature>
<organism evidence="13 14">
    <name type="scientific">Paraferrimonas haliotis</name>
    <dbReference type="NCBI Taxonomy" id="2013866"/>
    <lineage>
        <taxon>Bacteria</taxon>
        <taxon>Pseudomonadati</taxon>
        <taxon>Pseudomonadota</taxon>
        <taxon>Gammaproteobacteria</taxon>
        <taxon>Alteromonadales</taxon>
        <taxon>Ferrimonadaceae</taxon>
        <taxon>Paraferrimonas</taxon>
    </lineage>
</organism>
<dbReference type="InterPro" id="IPR058982">
    <property type="entry name" value="Beta-barrel_AprE"/>
</dbReference>
<comment type="caution">
    <text evidence="13">The sequence shown here is derived from an EMBL/GenBank/DDBJ whole genome shotgun (WGS) entry which is preliminary data.</text>
</comment>
<evidence type="ECO:0000256" key="1">
    <source>
        <dbReference type="ARBA" id="ARBA00004377"/>
    </source>
</evidence>
<name>A0AA37TKB3_9GAMM</name>
<comment type="similarity">
    <text evidence="2 9">Belongs to the membrane fusion protein (MFP) (TC 8.A.1) family.</text>
</comment>
<proteinExistence type="inferred from homology"/>
<sequence length="434" mass="47944">MKEQATTAKPFSLNPLPWLLLGLFIFIFGFVGSLTWAALAPLASASVAPGKLVTEIDTQAVQHQNGGVVNNILVENGTQVEKGEVLLTLSDPVLNSQLLQLKTVEFALQAKLSRIHAQLSERSIQWNQLPDNLTLAQQNTLKGEQELLEQIRNAHKQTLTSYEQQINQVSNDMDSYQSWVVSDDNSLALLREQIKATEFLLQKGYASKVDHLELQRHESSLSGRLAEHKANILRATNKISELTANINAEKTLYRQKAQEQKHQAIQELDGVTKQIEALTVLTDRIEIKAPVTGSVINLNVHTKGGVISPGSVIMEIVPNQSRIIAQVNINPKDIESVHIGLTAKVRLLSYSFRKVPAISGELINLSADSIVDPNTGQGYYQGEVVLNSNELKRAGVQLIPGMPVQTQIVLEPRTVFDYLLSPITHSLERGMKEV</sequence>
<feature type="domain" description="AprE-like long alpha-helical hairpin" evidence="11">
    <location>
        <begin position="96"/>
        <end position="278"/>
    </location>
</feature>
<gene>
    <name evidence="13" type="primary">aprE</name>
    <name evidence="13" type="ORF">GCM10007894_09940</name>
</gene>
<evidence type="ECO:0000256" key="3">
    <source>
        <dbReference type="ARBA" id="ARBA00022448"/>
    </source>
</evidence>
<dbReference type="PANTHER" id="PTHR30386:SF17">
    <property type="entry name" value="ALKALINE PROTEASE SECRETION PROTEIN APRE"/>
    <property type="match status" value="1"/>
</dbReference>
<keyword evidence="7" id="KW-1133">Transmembrane helix</keyword>
<dbReference type="Gene3D" id="2.40.30.170">
    <property type="match status" value="1"/>
</dbReference>
<evidence type="ECO:0000256" key="5">
    <source>
        <dbReference type="ARBA" id="ARBA00022519"/>
    </source>
</evidence>
<evidence type="ECO:0000313" key="13">
    <source>
        <dbReference type="EMBL" id="GLS83017.1"/>
    </source>
</evidence>
<dbReference type="InterPro" id="IPR010129">
    <property type="entry name" value="T1SS_HlyD"/>
</dbReference>
<evidence type="ECO:0000256" key="2">
    <source>
        <dbReference type="ARBA" id="ARBA00009477"/>
    </source>
</evidence>
<dbReference type="PANTHER" id="PTHR30386">
    <property type="entry name" value="MEMBRANE FUSION SUBUNIT OF EMRAB-TOLC MULTIDRUG EFFLUX PUMP"/>
    <property type="match status" value="1"/>
</dbReference>
<keyword evidence="8" id="KW-0472">Membrane</keyword>
<evidence type="ECO:0000256" key="9">
    <source>
        <dbReference type="RuleBase" id="RU365093"/>
    </source>
</evidence>
<keyword evidence="4 9" id="KW-1003">Cell membrane</keyword>
<evidence type="ECO:0000256" key="6">
    <source>
        <dbReference type="ARBA" id="ARBA00022692"/>
    </source>
</evidence>
<evidence type="ECO:0000259" key="12">
    <source>
        <dbReference type="Pfam" id="PF26002"/>
    </source>
</evidence>
<accession>A0AA37TKB3</accession>
<evidence type="ECO:0000259" key="11">
    <source>
        <dbReference type="Pfam" id="PF25994"/>
    </source>
</evidence>
<protein>
    <recommendedName>
        <fullName evidence="9">Membrane fusion protein (MFP) family protein</fullName>
    </recommendedName>
</protein>
<evidence type="ECO:0000256" key="10">
    <source>
        <dbReference type="SAM" id="Coils"/>
    </source>
</evidence>
<keyword evidence="5 9" id="KW-0997">Cell inner membrane</keyword>
<dbReference type="AlphaFoldDB" id="A0AA37TKB3"/>
<dbReference type="GO" id="GO:0009306">
    <property type="term" value="P:protein secretion"/>
    <property type="evidence" value="ECO:0007669"/>
    <property type="project" value="InterPro"/>
</dbReference>
<evidence type="ECO:0000256" key="7">
    <source>
        <dbReference type="ARBA" id="ARBA00022989"/>
    </source>
</evidence>
<dbReference type="Pfam" id="PF25994">
    <property type="entry name" value="HH_AprE"/>
    <property type="match status" value="1"/>
</dbReference>
<dbReference type="InterPro" id="IPR058781">
    <property type="entry name" value="HH_AprE-like"/>
</dbReference>
<feature type="domain" description="AprE-like beta-barrel" evidence="12">
    <location>
        <begin position="324"/>
        <end position="409"/>
    </location>
</feature>
<evidence type="ECO:0000313" key="14">
    <source>
        <dbReference type="Proteomes" id="UP001157439"/>
    </source>
</evidence>
<dbReference type="Gene3D" id="1.10.287.470">
    <property type="entry name" value="Helix hairpin bin"/>
    <property type="match status" value="1"/>
</dbReference>
<keyword evidence="10" id="KW-0175">Coiled coil</keyword>
<evidence type="ECO:0000256" key="4">
    <source>
        <dbReference type="ARBA" id="ARBA00022475"/>
    </source>
</evidence>